<feature type="domain" description="Heterokaryon incompatibility" evidence="1">
    <location>
        <begin position="117"/>
        <end position="265"/>
    </location>
</feature>
<evidence type="ECO:0000313" key="2">
    <source>
        <dbReference type="EMBL" id="PMD31245.1"/>
    </source>
</evidence>
<evidence type="ECO:0000313" key="3">
    <source>
        <dbReference type="Proteomes" id="UP000235786"/>
    </source>
</evidence>
<reference evidence="2 3" key="1">
    <citation type="submission" date="2016-04" db="EMBL/GenBank/DDBJ databases">
        <title>A degradative enzymes factory behind the ericoid mycorrhizal symbiosis.</title>
        <authorList>
            <consortium name="DOE Joint Genome Institute"/>
            <person name="Martino E."/>
            <person name="Morin E."/>
            <person name="Grelet G."/>
            <person name="Kuo A."/>
            <person name="Kohler A."/>
            <person name="Daghino S."/>
            <person name="Barry K."/>
            <person name="Choi C."/>
            <person name="Cichocki N."/>
            <person name="Clum A."/>
            <person name="Copeland A."/>
            <person name="Hainaut M."/>
            <person name="Haridas S."/>
            <person name="Labutti K."/>
            <person name="Lindquist E."/>
            <person name="Lipzen A."/>
            <person name="Khouja H.-R."/>
            <person name="Murat C."/>
            <person name="Ohm R."/>
            <person name="Olson A."/>
            <person name="Spatafora J."/>
            <person name="Veneault-Fourrey C."/>
            <person name="Henrissat B."/>
            <person name="Grigoriev I."/>
            <person name="Martin F."/>
            <person name="Perotto S."/>
        </authorList>
    </citation>
    <scope>NUCLEOTIDE SEQUENCE [LARGE SCALE GENOMIC DNA]</scope>
    <source>
        <strain evidence="2 3">F</strain>
    </source>
</reference>
<protein>
    <submittedName>
        <fullName evidence="2">HET-domain-containing protein</fullName>
    </submittedName>
</protein>
<dbReference type="Pfam" id="PF26639">
    <property type="entry name" value="Het-6_barrel"/>
    <property type="match status" value="1"/>
</dbReference>
<dbReference type="PANTHER" id="PTHR24148:SF73">
    <property type="entry name" value="HET DOMAIN PROTEIN (AFU_ORTHOLOGUE AFUA_8G01020)"/>
    <property type="match status" value="1"/>
</dbReference>
<dbReference type="STRING" id="1149755.A0A2J6QYA0"/>
<dbReference type="InterPro" id="IPR052895">
    <property type="entry name" value="HetReg/Transcr_Mod"/>
</dbReference>
<name>A0A2J6QYA0_HYAVF</name>
<dbReference type="InterPro" id="IPR010730">
    <property type="entry name" value="HET"/>
</dbReference>
<keyword evidence="3" id="KW-1185">Reference proteome</keyword>
<accession>A0A2J6QYA0</accession>
<dbReference type="OrthoDB" id="2157530at2759"/>
<sequence>MSFRYFGDRERVELYTNDSLVGLGLRLWLTGITRVGTGVYKVFSFVLQKWTDSTTYLFEISRPLPGRYQQELPENIYVYNSLNPLRRDIRLIKLKRSPFTGISSSLETFSLENAPKYEAISYTWGSPTKDHLVFFDGNWLPTTRSVYRIIQDRASYFRTRLLWIDAVCINQENDAEKSVQVSMMGEIYHQAERVIIWLGDIRVRSSEVTTLMFLLEKLNYNIRNFEERMLRLDSQQFNAGTHESWEALGRMLTHPYWQRTWIIQEIAKARTVHILYGGRYISWDFFSLMVHQLGIEPGNRIMAQELVILKNDLFEILSGVIQIHLIWVIRETLTQGKPLSLEEALSYTYQCMATDARDKVFALGNLVLLTDMEEQTDIQPNYSLAVQQVYIRTARYILSRQANIILLHGGIGQKRNVSDLPSWVPDWTAQQPQIYETGVPAGRGYNPCGPGPLNLPLLTLSPNLLEISIQAIPLSQILHVSSVACPTSARGQQIDAKSFKSFYQAARLMVFSHCPRKYTLTNQNRAEAFWRTLIGDRHQRPDHQPNDSTRFRWPAQPEYEQLFQVWRNCALFGLKDRQLSDDQVKTASFAFGRALDTACGDGRKFAVTQDGMMALVPSLTEVGDVVVLVAGFAKPVLLRRGEMEGESWKLVGDCYVHGVMGGELWDGGKKAREFIIC</sequence>
<dbReference type="Pfam" id="PF06985">
    <property type="entry name" value="HET"/>
    <property type="match status" value="1"/>
</dbReference>
<evidence type="ECO:0000259" key="1">
    <source>
        <dbReference type="Pfam" id="PF06985"/>
    </source>
</evidence>
<organism evidence="2 3">
    <name type="scientific">Hyaloscypha variabilis (strain UAMH 11265 / GT02V1 / F)</name>
    <name type="common">Meliniomyces variabilis</name>
    <dbReference type="NCBI Taxonomy" id="1149755"/>
    <lineage>
        <taxon>Eukaryota</taxon>
        <taxon>Fungi</taxon>
        <taxon>Dikarya</taxon>
        <taxon>Ascomycota</taxon>
        <taxon>Pezizomycotina</taxon>
        <taxon>Leotiomycetes</taxon>
        <taxon>Helotiales</taxon>
        <taxon>Hyaloscyphaceae</taxon>
        <taxon>Hyaloscypha</taxon>
        <taxon>Hyaloscypha variabilis</taxon>
    </lineage>
</organism>
<dbReference type="AlphaFoldDB" id="A0A2J6QYA0"/>
<gene>
    <name evidence="2" type="ORF">L207DRAFT_640994</name>
</gene>
<dbReference type="PANTHER" id="PTHR24148">
    <property type="entry name" value="ANKYRIN REPEAT DOMAIN-CONTAINING PROTEIN 39 HOMOLOG-RELATED"/>
    <property type="match status" value="1"/>
</dbReference>
<proteinExistence type="predicted"/>
<dbReference type="Proteomes" id="UP000235786">
    <property type="component" value="Unassembled WGS sequence"/>
</dbReference>
<dbReference type="EMBL" id="KZ613963">
    <property type="protein sequence ID" value="PMD31245.1"/>
    <property type="molecule type" value="Genomic_DNA"/>
</dbReference>